<dbReference type="OrthoDB" id="89060at2"/>
<evidence type="ECO:0000256" key="1">
    <source>
        <dbReference type="ARBA" id="ARBA00008005"/>
    </source>
</evidence>
<dbReference type="Pfam" id="PF17482">
    <property type="entry name" value="Phage_sheath_1C"/>
    <property type="match status" value="1"/>
</dbReference>
<dbReference type="Gene3D" id="3.30.1370.220">
    <property type="match status" value="1"/>
</dbReference>
<gene>
    <name evidence="3" type="ORF">SAMN05192546_11177</name>
</gene>
<evidence type="ECO:0000259" key="2">
    <source>
        <dbReference type="Pfam" id="PF17482"/>
    </source>
</evidence>
<keyword evidence="4" id="KW-1185">Reference proteome</keyword>
<evidence type="ECO:0000313" key="4">
    <source>
        <dbReference type="Proteomes" id="UP000199230"/>
    </source>
</evidence>
<sequence>MGLPEILIKFQSLAVSAIQRSERGIVALILKDDTKKDFDTKEYSIITDIDPDDWTEENKDYIEKAFLGVPNKIIVERIDEDATDYNEALQRLATKHWNWGAIPGIGESDVSTVATWLKTKRDNFDKVYKMVLPNNDGDHEGIVNFTTEDIKVGERVYTTAEYTARLAGVFAGLSLQRSSTYYKLNEVDSIKESEDPDQDIDDGKLILINDEGVKIGRGVNSLTTLDVTQGEDWKKIKIIEGHDLVKEDIRRTFNDEYVGRVNNSYDNQVLFISAVNAYLQTLEGEVLNPNVDNFVDVDIEAQRLAWEGIGTDTSEWDEQEIKNNTFQSKVFINGPMRFLDAMEDLYLKVNV</sequence>
<dbReference type="RefSeq" id="WP_093315375.1">
    <property type="nucleotide sequence ID" value="NZ_FNPV01000011.1"/>
</dbReference>
<organism evidence="3 4">
    <name type="scientific">Tindallia californiensis</name>
    <dbReference type="NCBI Taxonomy" id="159292"/>
    <lineage>
        <taxon>Bacteria</taxon>
        <taxon>Bacillati</taxon>
        <taxon>Bacillota</taxon>
        <taxon>Clostridia</taxon>
        <taxon>Peptostreptococcales</taxon>
        <taxon>Tindalliaceae</taxon>
        <taxon>Tindallia</taxon>
    </lineage>
</organism>
<comment type="similarity">
    <text evidence="1">Belongs to the myoviridae tail sheath protein family.</text>
</comment>
<dbReference type="Gene3D" id="3.40.50.11790">
    <property type="match status" value="1"/>
</dbReference>
<protein>
    <submittedName>
        <fullName evidence="3">Phage tail sheath protein</fullName>
    </submittedName>
</protein>
<name>A0A1H3R167_9FIRM</name>
<proteinExistence type="inferred from homology"/>
<dbReference type="Proteomes" id="UP000199230">
    <property type="component" value="Unassembled WGS sequence"/>
</dbReference>
<dbReference type="EMBL" id="FNPV01000011">
    <property type="protein sequence ID" value="SDZ19336.1"/>
    <property type="molecule type" value="Genomic_DNA"/>
</dbReference>
<dbReference type="InterPro" id="IPR020287">
    <property type="entry name" value="Tail_sheath_C"/>
</dbReference>
<feature type="domain" description="Tail sheath protein C-terminal" evidence="2">
    <location>
        <begin position="229"/>
        <end position="351"/>
    </location>
</feature>
<dbReference type="AlphaFoldDB" id="A0A1H3R167"/>
<dbReference type="STRING" id="159292.SAMN05192546_11177"/>
<evidence type="ECO:0000313" key="3">
    <source>
        <dbReference type="EMBL" id="SDZ19336.1"/>
    </source>
</evidence>
<reference evidence="3 4" key="1">
    <citation type="submission" date="2016-10" db="EMBL/GenBank/DDBJ databases">
        <authorList>
            <person name="de Groot N.N."/>
        </authorList>
    </citation>
    <scope>NUCLEOTIDE SEQUENCE [LARGE SCALE GENOMIC DNA]</scope>
    <source>
        <strain evidence="3 4">APO</strain>
    </source>
</reference>
<accession>A0A1H3R167</accession>